<name>A0ACA9PBZ2_9GLOM</name>
<proteinExistence type="predicted"/>
<evidence type="ECO:0000313" key="2">
    <source>
        <dbReference type="Proteomes" id="UP000789920"/>
    </source>
</evidence>
<evidence type="ECO:0000313" key="1">
    <source>
        <dbReference type="EMBL" id="CAG8701535.1"/>
    </source>
</evidence>
<comment type="caution">
    <text evidence="1">The sequence shown here is derived from an EMBL/GenBank/DDBJ whole genome shotgun (WGS) entry which is preliminary data.</text>
</comment>
<keyword evidence="2" id="KW-1185">Reference proteome</keyword>
<accession>A0ACA9PBZ2</accession>
<organism evidence="1 2">
    <name type="scientific">Racocetra persica</name>
    <dbReference type="NCBI Taxonomy" id="160502"/>
    <lineage>
        <taxon>Eukaryota</taxon>
        <taxon>Fungi</taxon>
        <taxon>Fungi incertae sedis</taxon>
        <taxon>Mucoromycota</taxon>
        <taxon>Glomeromycotina</taxon>
        <taxon>Glomeromycetes</taxon>
        <taxon>Diversisporales</taxon>
        <taxon>Gigasporaceae</taxon>
        <taxon>Racocetra</taxon>
    </lineage>
</organism>
<dbReference type="Proteomes" id="UP000789920">
    <property type="component" value="Unassembled WGS sequence"/>
</dbReference>
<reference evidence="1" key="1">
    <citation type="submission" date="2021-06" db="EMBL/GenBank/DDBJ databases">
        <authorList>
            <person name="Kallberg Y."/>
            <person name="Tangrot J."/>
            <person name="Rosling A."/>
        </authorList>
    </citation>
    <scope>NUCLEOTIDE SEQUENCE</scope>
    <source>
        <strain evidence="1">MA461A</strain>
    </source>
</reference>
<protein>
    <submittedName>
        <fullName evidence="1">25644_t:CDS:1</fullName>
    </submittedName>
</protein>
<feature type="non-terminal residue" evidence="1">
    <location>
        <position position="1"/>
    </location>
</feature>
<dbReference type="EMBL" id="CAJVQC010019485">
    <property type="protein sequence ID" value="CAG8701535.1"/>
    <property type="molecule type" value="Genomic_DNA"/>
</dbReference>
<sequence length="177" mass="20092">ESILVPFATEDVLLVTGKFWIIENIDEDRKKYSVLKIILSEVIHLAIDPNNLPIFPILINITAVTIELPQNESDNIILTVETKDYIDQDYVTQKLEYYHLKSAQHFTPTTSSVKVGSVLFISRELTLTIIHDNYIIYLHTISFAKSQKSETLTVDSDAETATQGEPLSEELYTETTT</sequence>
<gene>
    <name evidence="1" type="ORF">RPERSI_LOCUS10048</name>
</gene>